<dbReference type="EMBL" id="JALNTZ010000003">
    <property type="protein sequence ID" value="KAJ3657798.1"/>
    <property type="molecule type" value="Genomic_DNA"/>
</dbReference>
<keyword evidence="3" id="KW-1185">Reference proteome</keyword>
<sequence length="203" mass="22381">MGVVSVNENAHNQLFGIWVLRESMGDRDALINPKDEERAYLLSLKDNKFVCDCRLAWLHTLRNETKNPLIRNTLDEITCYMESAGQSPVRGTAAAPSAAPRTVSGPFPADNEDYYEPVEYDNDIYDQQQDSSLNYVTSSGPRDPRKRHLFEIPPQELPCPQPEQPTIAPRTQVPTPGFVGVSASGAEGLLAPAILLVAAMLVT</sequence>
<evidence type="ECO:0000256" key="1">
    <source>
        <dbReference type="SAM" id="MobiDB-lite"/>
    </source>
</evidence>
<name>A0AA38IME3_9CUCU</name>
<evidence type="ECO:0000313" key="2">
    <source>
        <dbReference type="EMBL" id="KAJ3657798.1"/>
    </source>
</evidence>
<gene>
    <name evidence="2" type="ORF">Zmor_009578</name>
</gene>
<reference evidence="2" key="1">
    <citation type="journal article" date="2023" name="G3 (Bethesda)">
        <title>Whole genome assemblies of Zophobas morio and Tenebrio molitor.</title>
        <authorList>
            <person name="Kaur S."/>
            <person name="Stinson S.A."/>
            <person name="diCenzo G.C."/>
        </authorList>
    </citation>
    <scope>NUCLEOTIDE SEQUENCE</scope>
    <source>
        <strain evidence="2">QUZm001</strain>
    </source>
</reference>
<accession>A0AA38IME3</accession>
<organism evidence="2 3">
    <name type="scientific">Zophobas morio</name>
    <dbReference type="NCBI Taxonomy" id="2755281"/>
    <lineage>
        <taxon>Eukaryota</taxon>
        <taxon>Metazoa</taxon>
        <taxon>Ecdysozoa</taxon>
        <taxon>Arthropoda</taxon>
        <taxon>Hexapoda</taxon>
        <taxon>Insecta</taxon>
        <taxon>Pterygota</taxon>
        <taxon>Neoptera</taxon>
        <taxon>Endopterygota</taxon>
        <taxon>Coleoptera</taxon>
        <taxon>Polyphaga</taxon>
        <taxon>Cucujiformia</taxon>
        <taxon>Tenebrionidae</taxon>
        <taxon>Zophobas</taxon>
    </lineage>
</organism>
<protein>
    <submittedName>
        <fullName evidence="2">Uncharacterized protein</fullName>
    </submittedName>
</protein>
<comment type="caution">
    <text evidence="2">The sequence shown here is derived from an EMBL/GenBank/DDBJ whole genome shotgun (WGS) entry which is preliminary data.</text>
</comment>
<dbReference type="Proteomes" id="UP001168821">
    <property type="component" value="Unassembled WGS sequence"/>
</dbReference>
<feature type="region of interest" description="Disordered" evidence="1">
    <location>
        <begin position="88"/>
        <end position="111"/>
    </location>
</feature>
<proteinExistence type="predicted"/>
<evidence type="ECO:0000313" key="3">
    <source>
        <dbReference type="Proteomes" id="UP001168821"/>
    </source>
</evidence>
<dbReference type="AlphaFoldDB" id="A0AA38IME3"/>